<dbReference type="KEGG" id="rsi:Runsl_5635"/>
<dbReference type="InterPro" id="IPR036942">
    <property type="entry name" value="Beta-barrel_TonB_sf"/>
</dbReference>
<accession>A0A7U3ZRA4</accession>
<dbReference type="Gene3D" id="2.60.40.1120">
    <property type="entry name" value="Carboxypeptidase-like, regulatory domain"/>
    <property type="match status" value="1"/>
</dbReference>
<comment type="subcellular location">
    <subcellularLocation>
        <location evidence="1">Cell outer membrane</location>
    </subcellularLocation>
</comment>
<evidence type="ECO:0000259" key="5">
    <source>
        <dbReference type="Pfam" id="PF14905"/>
    </source>
</evidence>
<dbReference type="Pfam" id="PF13620">
    <property type="entry name" value="CarboxypepD_reg"/>
    <property type="match status" value="1"/>
</dbReference>
<dbReference type="Gene3D" id="2.40.170.20">
    <property type="entry name" value="TonB-dependent receptor, beta-barrel domain"/>
    <property type="match status" value="1"/>
</dbReference>
<name>A0A7U3ZRA4_RUNSL</name>
<evidence type="ECO:0000313" key="6">
    <source>
        <dbReference type="EMBL" id="AEI51925.1"/>
    </source>
</evidence>
<evidence type="ECO:0000313" key="7">
    <source>
        <dbReference type="Proteomes" id="UP000000493"/>
    </source>
</evidence>
<dbReference type="Pfam" id="PF07715">
    <property type="entry name" value="Plug"/>
    <property type="match status" value="1"/>
</dbReference>
<protein>
    <submittedName>
        <fullName evidence="6">TonB-dependent receptor</fullName>
    </submittedName>
</protein>
<dbReference type="InterPro" id="IPR037066">
    <property type="entry name" value="Plug_dom_sf"/>
</dbReference>
<dbReference type="SUPFAM" id="SSF49464">
    <property type="entry name" value="Carboxypeptidase regulatory domain-like"/>
    <property type="match status" value="1"/>
</dbReference>
<keyword evidence="7" id="KW-1185">Reference proteome</keyword>
<dbReference type="GO" id="GO:0009279">
    <property type="term" value="C:cell outer membrane"/>
    <property type="evidence" value="ECO:0007669"/>
    <property type="project" value="UniProtKB-SubCell"/>
</dbReference>
<keyword evidence="6" id="KW-0675">Receptor</keyword>
<reference evidence="7" key="1">
    <citation type="submission" date="2011-06" db="EMBL/GenBank/DDBJ databases">
        <title>The complete genome of chromosome of Runella slithyformis DSM 19594.</title>
        <authorList>
            <consortium name="US DOE Joint Genome Institute (JGI-PGF)"/>
            <person name="Lucas S."/>
            <person name="Han J."/>
            <person name="Lapidus A."/>
            <person name="Bruce D."/>
            <person name="Goodwin L."/>
            <person name="Pitluck S."/>
            <person name="Peters L."/>
            <person name="Kyrpides N."/>
            <person name="Mavromatis K."/>
            <person name="Ivanova N."/>
            <person name="Ovchinnikova G."/>
            <person name="Zhang X."/>
            <person name="Misra M."/>
            <person name="Detter J.C."/>
            <person name="Tapia R."/>
            <person name="Han C."/>
            <person name="Land M."/>
            <person name="Hauser L."/>
            <person name="Markowitz V."/>
            <person name="Cheng J.-F."/>
            <person name="Hugenholtz P."/>
            <person name="Woyke T."/>
            <person name="Wu D."/>
            <person name="Tindall B."/>
            <person name="Faehrich R."/>
            <person name="Brambilla E."/>
            <person name="Klenk H.-P."/>
            <person name="Eisen J.A."/>
        </authorList>
    </citation>
    <scope>NUCLEOTIDE SEQUENCE [LARGE SCALE GENOMIC DNA]</scope>
    <source>
        <strain evidence="7">ATCC 29530 / DSM 19594 / LMG 11500 / NCIMB 11436 / LSU 4</strain>
    </source>
</reference>
<dbReference type="EMBL" id="CP002859">
    <property type="protein sequence ID" value="AEI51925.1"/>
    <property type="molecule type" value="Genomic_DNA"/>
</dbReference>
<feature type="domain" description="TonB-dependent receptor plug" evidence="4">
    <location>
        <begin position="143"/>
        <end position="220"/>
    </location>
</feature>
<dbReference type="InterPro" id="IPR012910">
    <property type="entry name" value="Plug_dom"/>
</dbReference>
<evidence type="ECO:0000256" key="1">
    <source>
        <dbReference type="ARBA" id="ARBA00004442"/>
    </source>
</evidence>
<evidence type="ECO:0000256" key="2">
    <source>
        <dbReference type="ARBA" id="ARBA00023136"/>
    </source>
</evidence>
<evidence type="ECO:0000256" key="3">
    <source>
        <dbReference type="ARBA" id="ARBA00023237"/>
    </source>
</evidence>
<dbReference type="RefSeq" id="WP_013931191.1">
    <property type="nucleotide sequence ID" value="NC_015703.1"/>
</dbReference>
<dbReference type="Pfam" id="PF14905">
    <property type="entry name" value="OMP_b-brl_3"/>
    <property type="match status" value="1"/>
</dbReference>
<dbReference type="InterPro" id="IPR008969">
    <property type="entry name" value="CarboxyPept-like_regulatory"/>
</dbReference>
<dbReference type="PANTHER" id="PTHR40980">
    <property type="entry name" value="PLUG DOMAIN-CONTAINING PROTEIN"/>
    <property type="match status" value="1"/>
</dbReference>
<feature type="domain" description="Outer membrane protein beta-barrel" evidence="5">
    <location>
        <begin position="379"/>
        <end position="783"/>
    </location>
</feature>
<dbReference type="SUPFAM" id="SSF56935">
    <property type="entry name" value="Porins"/>
    <property type="match status" value="1"/>
</dbReference>
<dbReference type="PANTHER" id="PTHR40980:SF4">
    <property type="entry name" value="TONB-DEPENDENT RECEPTOR-LIKE BETA-BARREL DOMAIN-CONTAINING PROTEIN"/>
    <property type="match status" value="1"/>
</dbReference>
<dbReference type="InterPro" id="IPR041700">
    <property type="entry name" value="OMP_b-brl_3"/>
</dbReference>
<gene>
    <name evidence="6" type="ordered locus">Runsl_5635</name>
</gene>
<keyword evidence="2" id="KW-0472">Membrane</keyword>
<dbReference type="AlphaFoldDB" id="A0A7U3ZRA4"/>
<dbReference type="Gene3D" id="2.170.130.10">
    <property type="entry name" value="TonB-dependent receptor, plug domain"/>
    <property type="match status" value="1"/>
</dbReference>
<evidence type="ECO:0000259" key="4">
    <source>
        <dbReference type="Pfam" id="PF07715"/>
    </source>
</evidence>
<dbReference type="Proteomes" id="UP000000493">
    <property type="component" value="Chromosome"/>
</dbReference>
<organism evidence="6 7">
    <name type="scientific">Runella slithyformis (strain ATCC 29530 / DSM 19594 / LMG 11500 / NCIMB 11436 / LSU 4)</name>
    <dbReference type="NCBI Taxonomy" id="761193"/>
    <lineage>
        <taxon>Bacteria</taxon>
        <taxon>Pseudomonadati</taxon>
        <taxon>Bacteroidota</taxon>
        <taxon>Cytophagia</taxon>
        <taxon>Cytophagales</taxon>
        <taxon>Spirosomataceae</taxon>
        <taxon>Runella</taxon>
    </lineage>
</organism>
<reference evidence="6 7" key="2">
    <citation type="journal article" date="2012" name="Stand. Genomic Sci.">
        <title>Complete genome sequence of the aquatic bacterium Runella slithyformis type strain (LSU 4(T)).</title>
        <authorList>
            <person name="Copeland A."/>
            <person name="Zhang X."/>
            <person name="Misra M."/>
            <person name="Lapidus A."/>
            <person name="Nolan M."/>
            <person name="Lucas S."/>
            <person name="Deshpande S."/>
            <person name="Cheng J.F."/>
            <person name="Tapia R."/>
            <person name="Goodwin L.A."/>
            <person name="Pitluck S."/>
            <person name="Liolios K."/>
            <person name="Pagani I."/>
            <person name="Ivanova N."/>
            <person name="Mikhailova N."/>
            <person name="Pati A."/>
            <person name="Chen A."/>
            <person name="Palaniappan K."/>
            <person name="Land M."/>
            <person name="Hauser L."/>
            <person name="Pan C."/>
            <person name="Jeffries C.D."/>
            <person name="Detter J.C."/>
            <person name="Brambilla E.M."/>
            <person name="Rohde M."/>
            <person name="Djao O.D."/>
            <person name="Goker M."/>
            <person name="Sikorski J."/>
            <person name="Tindall B.J."/>
            <person name="Woyke T."/>
            <person name="Bristow J."/>
            <person name="Eisen J.A."/>
            <person name="Markowitz V."/>
            <person name="Hugenholtz P."/>
            <person name="Kyrpides N.C."/>
            <person name="Klenk H.P."/>
            <person name="Mavromatis K."/>
        </authorList>
    </citation>
    <scope>NUCLEOTIDE SEQUENCE [LARGE SCALE GENOMIC DNA]</scope>
    <source>
        <strain evidence="7">ATCC 29530 / DSM 19594 / LMG 11500 / NCIMB 11436 / LSU 4</strain>
    </source>
</reference>
<sequence>MKTRLSLLILLSFFGITQHTQSQNIKGQLLNTQQKPVAFATVALLNAGDSSLVKAGITNENGAFEFAQIKPGTYRVQAQSVGFSNLKSPSFTLETKDVLLPTLTLTEAAQTLNEVKITARKPLVEVLPDRMVFNVEGSINAAGNTALELLQKSPGVIVDQNDNIVLQGRNGVMVYIDGKPSPLSMKDLLTYLRSLPSEQIEAIEIITQPSAKYDAAGNAGIINIRLKKSADRKNFGTNGTVSLGAAQGMFFPKWTGALTLNHRTSRANWFGTYSNRTAKDWSYINMYREQAGMRYDQKSSTDSRSNAHNVKTGADFFLNKKNTLGFLLNGNLSDHTSVTNGYTPIGSIGQPISSVLMAENQSQNDRFTFNSNLNYRYADTLGHELNMDADYGRFRSDGTQFQPNRYTDAAEMRTLSERNYRMNTLTDITIFTLKSDYEQRLLGGKIAGGVKVSFVKTDNAFDFFDIIDTRDVLNTNRTNTFTYRENVNAAYVSYQRNIRKMQWQGGLRLEQTQSEGHLKSTVTQADANVKRRYLDLFPSAGLTYNYNPKNTFALNYSRRIDRPTYQDLNPFESKLDELSYAKGNAFLRPQYTHNVQLSHTYNYALSTSLSYSRTTDAVAQLTDTIEVNRNFISPENLASNDVISLNISYPFSPVKWWNVYFNAGLYHTRYRADLGTGRQIHLNATAYNFYAQNTFSLPKKFSLEVSGFYSSPSIWGGTYVSRPIGNLDLGLQKKLWSDRGSLKLTVSDVFFTQQWGGVSRFGGLKMIAGGGWESRQVRLNFSYNFGSSQIKTARQHRTGLEDEKGRIGE</sequence>
<keyword evidence="3" id="KW-0998">Cell outer membrane</keyword>
<proteinExistence type="predicted"/>